<dbReference type="AlphaFoldDB" id="A0A2Y9BLR4"/>
<organism evidence="2 3">
    <name type="scientific">Faecalicatena orotica</name>
    <dbReference type="NCBI Taxonomy" id="1544"/>
    <lineage>
        <taxon>Bacteria</taxon>
        <taxon>Bacillati</taxon>
        <taxon>Bacillota</taxon>
        <taxon>Clostridia</taxon>
        <taxon>Lachnospirales</taxon>
        <taxon>Lachnospiraceae</taxon>
        <taxon>Faecalicatena</taxon>
    </lineage>
</organism>
<dbReference type="OrthoDB" id="9787241at2"/>
<protein>
    <submittedName>
        <fullName evidence="2">Uncharacterized protein DUF2276</fullName>
    </submittedName>
</protein>
<comment type="caution">
    <text evidence="2">The sequence shown here is derived from an EMBL/GenBank/DDBJ whole genome shotgun (WGS) entry which is preliminary data.</text>
</comment>
<keyword evidence="3" id="KW-1185">Reference proteome</keyword>
<dbReference type="Pfam" id="PF10040">
    <property type="entry name" value="CRISPR_Cas6"/>
    <property type="match status" value="1"/>
</dbReference>
<dbReference type="Proteomes" id="UP000245845">
    <property type="component" value="Unassembled WGS sequence"/>
</dbReference>
<name>A0A2Y9BLR4_9FIRM</name>
<evidence type="ECO:0000313" key="3">
    <source>
        <dbReference type="Proteomes" id="UP000245845"/>
    </source>
</evidence>
<proteinExistence type="predicted"/>
<dbReference type="InterPro" id="IPR019267">
    <property type="entry name" value="CRISPR-assoc_Cas6_C"/>
</dbReference>
<feature type="domain" description="CRISPR-associated protein Cas6 C-terminal" evidence="1">
    <location>
        <begin position="174"/>
        <end position="296"/>
    </location>
</feature>
<dbReference type="EMBL" id="QGDL01000021">
    <property type="protein sequence ID" value="PWJ20686.1"/>
    <property type="molecule type" value="Genomic_DNA"/>
</dbReference>
<evidence type="ECO:0000313" key="2">
    <source>
        <dbReference type="EMBL" id="PWJ20686.1"/>
    </source>
</evidence>
<gene>
    <name evidence="2" type="ORF">A8806_1212</name>
</gene>
<dbReference type="RefSeq" id="WP_109733717.1">
    <property type="nucleotide sequence ID" value="NZ_BAAACK010000008.1"/>
</dbReference>
<reference evidence="2 3" key="1">
    <citation type="submission" date="2018-05" db="EMBL/GenBank/DDBJ databases">
        <title>The Hungate 1000. A catalogue of reference genomes from the rumen microbiome.</title>
        <authorList>
            <person name="Kelly W."/>
        </authorList>
    </citation>
    <scope>NUCLEOTIDE SEQUENCE [LARGE SCALE GENOMIC DNA]</scope>
    <source>
        <strain evidence="2 3">NLAE-zl-C242</strain>
    </source>
</reference>
<sequence>MFEFLKKITLRASYECQESGTLPGYMGSTVRGILGHCIRDFCCDRQQEKCFRCEKRGICLYVQCFSNTGGEAGAINPYTLYVHGQGKENWEKGDVCTFDLTLLGKAAEQAGVYLDALQAAEQKGWGAKRLSFKLRQVIEPESGNLIYAGGKSWIRNLCPKPLMIADRNVSYASLTFDTPLRIVSGGDLFETLPFEVLMQFMIRRISLLTTACTDFCMEWDEENLLAHAKQIRILCENWKDVGFSRYSMNQKTGKLELPSKTGWVLYEGDLSGFVPILEVGRYLRVGKGATIGFGHYEISYDK</sequence>
<accession>A0A2Y9BLR4</accession>
<evidence type="ECO:0000259" key="1">
    <source>
        <dbReference type="Pfam" id="PF10040"/>
    </source>
</evidence>